<dbReference type="Proteomes" id="UP000677054">
    <property type="component" value="Unassembled WGS sequence"/>
</dbReference>
<gene>
    <name evidence="2" type="ORF">DSTB1V02_LOCUS8760</name>
</gene>
<dbReference type="PANTHER" id="PTHR46121:SF1">
    <property type="entry name" value="STARD3 N-TERMINAL-LIKE PROTEIN"/>
    <property type="match status" value="1"/>
</dbReference>
<dbReference type="EMBL" id="CAJPEV010002078">
    <property type="protein sequence ID" value="CAG0895563.1"/>
    <property type="molecule type" value="Genomic_DNA"/>
</dbReference>
<dbReference type="GO" id="GO:0015485">
    <property type="term" value="F:cholesterol binding"/>
    <property type="evidence" value="ECO:0007669"/>
    <property type="project" value="TreeGrafter"/>
</dbReference>
<dbReference type="GO" id="GO:0030301">
    <property type="term" value="P:cholesterol transport"/>
    <property type="evidence" value="ECO:0007669"/>
    <property type="project" value="TreeGrafter"/>
</dbReference>
<dbReference type="AlphaFoldDB" id="A0A7R8XFP7"/>
<dbReference type="InterPro" id="IPR051869">
    <property type="entry name" value="STARD3"/>
</dbReference>
<accession>A0A7R8XFP7</accession>
<evidence type="ECO:0000313" key="2">
    <source>
        <dbReference type="EMBL" id="CAD7248957.1"/>
    </source>
</evidence>
<protein>
    <recommendedName>
        <fullName evidence="1">START domain-containing protein</fullName>
    </recommendedName>
</protein>
<feature type="domain" description="START" evidence="1">
    <location>
        <begin position="61"/>
        <end position="190"/>
    </location>
</feature>
<dbReference type="SUPFAM" id="SSF55961">
    <property type="entry name" value="Bet v1-like"/>
    <property type="match status" value="1"/>
</dbReference>
<sequence>MRVFSRKFTQSFSPPPLYRLADGGERFCRGTYRRVLVAFRKNPHLEHGGILNGSHQINSLLLQRISKTKMIAHVIGAHLGSQYISRRDFVAVYSRHGVLDTQRMVEDFYMCFISTEFPGAPREGEYVRATYHSSGFRFSPNGDGFATFQYLLNVDVKINALMKALSRVAMIPTMAEYATQLRNYASTLKKA</sequence>
<dbReference type="Pfam" id="PF01852">
    <property type="entry name" value="START"/>
    <property type="match status" value="1"/>
</dbReference>
<dbReference type="GO" id="GO:0140284">
    <property type="term" value="C:endoplasmic reticulum-endosome membrane contact site"/>
    <property type="evidence" value="ECO:0007669"/>
    <property type="project" value="TreeGrafter"/>
</dbReference>
<proteinExistence type="predicted"/>
<evidence type="ECO:0000313" key="3">
    <source>
        <dbReference type="Proteomes" id="UP000677054"/>
    </source>
</evidence>
<dbReference type="Gene3D" id="3.30.530.20">
    <property type="match status" value="1"/>
</dbReference>
<dbReference type="InterPro" id="IPR002913">
    <property type="entry name" value="START_lipid-bd_dom"/>
</dbReference>
<evidence type="ECO:0000259" key="1">
    <source>
        <dbReference type="PROSITE" id="PS50848"/>
    </source>
</evidence>
<keyword evidence="3" id="KW-1185">Reference proteome</keyword>
<name>A0A7R8XFP7_9CRUS</name>
<dbReference type="PANTHER" id="PTHR46121">
    <property type="entry name" value="STEROIDOGENIC ACUTE REGULATORY PROTEIN-LIKE"/>
    <property type="match status" value="1"/>
</dbReference>
<dbReference type="PROSITE" id="PS50848">
    <property type="entry name" value="START"/>
    <property type="match status" value="1"/>
</dbReference>
<dbReference type="GO" id="GO:0031902">
    <property type="term" value="C:late endosome membrane"/>
    <property type="evidence" value="ECO:0007669"/>
    <property type="project" value="TreeGrafter"/>
</dbReference>
<dbReference type="InterPro" id="IPR023393">
    <property type="entry name" value="START-like_dom_sf"/>
</dbReference>
<organism evidence="2">
    <name type="scientific">Darwinula stevensoni</name>
    <dbReference type="NCBI Taxonomy" id="69355"/>
    <lineage>
        <taxon>Eukaryota</taxon>
        <taxon>Metazoa</taxon>
        <taxon>Ecdysozoa</taxon>
        <taxon>Arthropoda</taxon>
        <taxon>Crustacea</taxon>
        <taxon>Oligostraca</taxon>
        <taxon>Ostracoda</taxon>
        <taxon>Podocopa</taxon>
        <taxon>Podocopida</taxon>
        <taxon>Darwinulocopina</taxon>
        <taxon>Darwinuloidea</taxon>
        <taxon>Darwinulidae</taxon>
        <taxon>Darwinula</taxon>
    </lineage>
</organism>
<reference evidence="2" key="1">
    <citation type="submission" date="2020-11" db="EMBL/GenBank/DDBJ databases">
        <authorList>
            <person name="Tran Van P."/>
        </authorList>
    </citation>
    <scope>NUCLEOTIDE SEQUENCE</scope>
</reference>
<dbReference type="GO" id="GO:0099044">
    <property type="term" value="P:vesicle tethering to endoplasmic reticulum"/>
    <property type="evidence" value="ECO:0007669"/>
    <property type="project" value="TreeGrafter"/>
</dbReference>
<dbReference type="GO" id="GO:0005765">
    <property type="term" value="C:lysosomal membrane"/>
    <property type="evidence" value="ECO:0007669"/>
    <property type="project" value="TreeGrafter"/>
</dbReference>
<dbReference type="GO" id="GO:0005789">
    <property type="term" value="C:endoplasmic reticulum membrane"/>
    <property type="evidence" value="ECO:0007669"/>
    <property type="project" value="TreeGrafter"/>
</dbReference>
<dbReference type="EMBL" id="LR901595">
    <property type="protein sequence ID" value="CAD7248957.1"/>
    <property type="molecule type" value="Genomic_DNA"/>
</dbReference>